<sequence length="794" mass="87952">MGDGTSSSNAFLRNLSQKKYSWMQPSAQLSPATNTTPATATAPTDATTSTSTNATTSAPASKKEPSSESKRTSSEDSNRVSKKPRHAGKRSVEEDSRKQVPARSNGNSSSLSPAAAATMTTSNNNNTNVTSSNISPSRSPSPTLDLPALDDDALLAPRRNRVKRSQPRFRYTSFPVKGFSILPTRNITSGFDRTDTSYFPGNKAGSSSIAPNPEEEWRDTIIIHPGSRNLRIGRSSEAFPRTVPHVISRRVHDKKINKTKMNADVLDFTDRPRGEEALNEIRNELKWRMKAAKRRAVPNADAQVVSFNSQAVHETIPDHNDPYKVEWTEVPPKGAASYFVGDKALNLPIDKHPEYQLFFPWKHGSLNHQDYDSIEAVLGDLQTIWTETIRSELDIEDKTFENFNVVLVIPDVFSRRYTSELLTMLLRHMKFRGALVQQESSCATFGAGVSSACVVDVGAQKTTIACIEDGVCFPDSRMTIAMGGDDITKTFASFLIANKFPYGEMDLNRAYDWRLVEELKEKWCTMNEADISVQVYDFFVRAPDHPTQKYQCKVYDEVFLAPLCLVYPGILDARDKTENIKEWSSINVIDDITDEANTTIQTTVPTVWQPQTLAAQLAPESSASSDTTNNNTPQQSSTPTPTTNGNTPSSSTLVTPSTTPAPTTTTSTTVERSNLFDVYPVDIAIAKSIQAASGTSDDRLKRFFTNIILVGGGGMISNFNRVLEDRVLSTWIAQRAAIERVEVLPAPRELDPRLLMWKGASVLSKLETAKEMWIGEQEWSEMGSRCLRERALFV</sequence>
<feature type="region of interest" description="Disordered" evidence="2">
    <location>
        <begin position="615"/>
        <end position="669"/>
    </location>
</feature>
<organism evidence="3">
    <name type="scientific">Lichtheimia ramosa</name>
    <dbReference type="NCBI Taxonomy" id="688394"/>
    <lineage>
        <taxon>Eukaryota</taxon>
        <taxon>Fungi</taxon>
        <taxon>Fungi incertae sedis</taxon>
        <taxon>Mucoromycota</taxon>
        <taxon>Mucoromycotina</taxon>
        <taxon>Mucoromycetes</taxon>
        <taxon>Mucorales</taxon>
        <taxon>Lichtheimiaceae</taxon>
        <taxon>Lichtheimia</taxon>
    </lineage>
</organism>
<gene>
    <name evidence="3" type="ORF">LRAMOSA06684</name>
</gene>
<dbReference type="Pfam" id="PF00022">
    <property type="entry name" value="Actin"/>
    <property type="match status" value="2"/>
</dbReference>
<dbReference type="EMBL" id="LK023386">
    <property type="protein sequence ID" value="CDS14515.1"/>
    <property type="molecule type" value="Genomic_DNA"/>
</dbReference>
<dbReference type="PANTHER" id="PTHR11937">
    <property type="entry name" value="ACTIN"/>
    <property type="match status" value="1"/>
</dbReference>
<dbReference type="Gene3D" id="3.30.420.40">
    <property type="match status" value="3"/>
</dbReference>
<dbReference type="CDD" id="cd10206">
    <property type="entry name" value="ASKHA_NBD_Arp8-like"/>
    <property type="match status" value="1"/>
</dbReference>
<dbReference type="Gene3D" id="3.90.640.10">
    <property type="entry name" value="Actin, Chain A, domain 4"/>
    <property type="match status" value="1"/>
</dbReference>
<evidence type="ECO:0000256" key="2">
    <source>
        <dbReference type="SAM" id="MobiDB-lite"/>
    </source>
</evidence>
<dbReference type="OrthoDB" id="5572108at2759"/>
<evidence type="ECO:0000313" key="3">
    <source>
        <dbReference type="EMBL" id="CDS14515.1"/>
    </source>
</evidence>
<comment type="similarity">
    <text evidence="1">Belongs to the actin family.</text>
</comment>
<name>A0A077X4J0_9FUNG</name>
<dbReference type="InterPro" id="IPR043129">
    <property type="entry name" value="ATPase_NBD"/>
</dbReference>
<proteinExistence type="inferred from homology"/>
<feature type="compositionally biased region" description="Basic and acidic residues" evidence="2">
    <location>
        <begin position="61"/>
        <end position="79"/>
    </location>
</feature>
<feature type="compositionally biased region" description="Basic residues" evidence="2">
    <location>
        <begin position="80"/>
        <end position="89"/>
    </location>
</feature>
<accession>A0A077X4J0</accession>
<reference evidence="3" key="1">
    <citation type="journal article" date="2014" name="Genome Announc.">
        <title>De novo whole-genome sequence and genome annotation of Lichtheimia ramosa.</title>
        <authorList>
            <person name="Linde J."/>
            <person name="Schwartze V."/>
            <person name="Binder U."/>
            <person name="Lass-Florl C."/>
            <person name="Voigt K."/>
            <person name="Horn F."/>
        </authorList>
    </citation>
    <scope>NUCLEOTIDE SEQUENCE</scope>
    <source>
        <strain evidence="3">JMRC FSU:6197</strain>
    </source>
</reference>
<feature type="region of interest" description="Disordered" evidence="2">
    <location>
        <begin position="22"/>
        <end position="161"/>
    </location>
</feature>
<dbReference type="SUPFAM" id="SSF53067">
    <property type="entry name" value="Actin-like ATPase domain"/>
    <property type="match status" value="2"/>
</dbReference>
<feature type="compositionally biased region" description="Low complexity" evidence="2">
    <location>
        <begin position="101"/>
        <end position="147"/>
    </location>
</feature>
<dbReference type="AlphaFoldDB" id="A0A077X4J0"/>
<protein>
    <submittedName>
        <fullName evidence="3">Uncharacterized protein</fullName>
    </submittedName>
</protein>
<feature type="compositionally biased region" description="Low complexity" evidence="2">
    <location>
        <begin position="627"/>
        <end position="669"/>
    </location>
</feature>
<dbReference type="SMART" id="SM00268">
    <property type="entry name" value="ACTIN"/>
    <property type="match status" value="1"/>
</dbReference>
<feature type="compositionally biased region" description="Low complexity" evidence="2">
    <location>
        <begin position="30"/>
        <end position="60"/>
    </location>
</feature>
<evidence type="ECO:0000256" key="1">
    <source>
        <dbReference type="RuleBase" id="RU000487"/>
    </source>
</evidence>
<dbReference type="InterPro" id="IPR004000">
    <property type="entry name" value="Actin"/>
</dbReference>